<evidence type="ECO:0000313" key="3">
    <source>
        <dbReference type="EMBL" id="WNM20591.1"/>
    </source>
</evidence>
<proteinExistence type="predicted"/>
<dbReference type="KEGG" id="fcj:RN605_07795"/>
<feature type="signal peptide" evidence="1">
    <location>
        <begin position="1"/>
        <end position="20"/>
    </location>
</feature>
<dbReference type="RefSeq" id="WP_313323950.1">
    <property type="nucleotide sequence ID" value="NZ_CP134878.1"/>
</dbReference>
<dbReference type="PROSITE" id="PS51257">
    <property type="entry name" value="PROKAR_LIPOPROTEIN"/>
    <property type="match status" value="1"/>
</dbReference>
<name>A0AA96F3A3_9FLAO</name>
<evidence type="ECO:0000313" key="4">
    <source>
        <dbReference type="Proteomes" id="UP001304515"/>
    </source>
</evidence>
<gene>
    <name evidence="3" type="ORF">RN605_07795</name>
    <name evidence="2" type="ORF">RN608_00625</name>
</gene>
<accession>A0AA96F3A3</accession>
<dbReference type="AlphaFoldDB" id="A0AA96F3A3"/>
<reference evidence="3 4" key="1">
    <citation type="submission" date="2023-09" db="EMBL/GenBank/DDBJ databases">
        <title>Flavobacterium sp. a novel bacteria isolate from Pepper rhizosphere.</title>
        <authorList>
            <person name="Peng Y."/>
            <person name="Lee J."/>
        </authorList>
    </citation>
    <scope>NUCLEOTIDE SEQUENCE [LARGE SCALE GENOMIC DNA]</scope>
    <source>
        <strain evidence="2">PMR2A8</strain>
        <strain evidence="3 4">PMTSA4</strain>
    </source>
</reference>
<accession>A0AA96EY72</accession>
<evidence type="ECO:0000313" key="2">
    <source>
        <dbReference type="EMBL" id="WNM19202.1"/>
    </source>
</evidence>
<dbReference type="EMBL" id="CP134878">
    <property type="protein sequence ID" value="WNM19202.1"/>
    <property type="molecule type" value="Genomic_DNA"/>
</dbReference>
<dbReference type="Proteomes" id="UP001304515">
    <property type="component" value="Chromosome"/>
</dbReference>
<organism evidence="3 4">
    <name type="scientific">Flavobacterium capsici</name>
    <dbReference type="NCBI Taxonomy" id="3075618"/>
    <lineage>
        <taxon>Bacteria</taxon>
        <taxon>Pseudomonadati</taxon>
        <taxon>Bacteroidota</taxon>
        <taxon>Flavobacteriia</taxon>
        <taxon>Flavobacteriales</taxon>
        <taxon>Flavobacteriaceae</taxon>
        <taxon>Flavobacterium</taxon>
    </lineage>
</organism>
<evidence type="ECO:0008006" key="5">
    <source>
        <dbReference type="Google" id="ProtNLM"/>
    </source>
</evidence>
<keyword evidence="4" id="KW-1185">Reference proteome</keyword>
<sequence length="278" mass="30301">MKIKNLVLGLALSMFILSCSKDDSSSNDNTLNAAQARTSAEIDNMTEDVSAIVENQIDIQLNDTGRMSDAPESFLPPCATVTTVVTGNTWTRTIDFGTTGCTMPNGNVLSGMIIITKTVNSDPLTRTFSVTFDNFHFNARLVEGNKTIVRTLTTVAPIHPTSTMTLNLTVTFPNGDSFVRTGNRVSEMIEGFGTPIWADNIFRVTGNWSTTRPNWSQTTTITTPLVFRMNCQYRLVRGVLEIVRNNNTAVINYGDGTCDNEATISINGGPANTFTFGN</sequence>
<feature type="chain" id="PRO_5044705287" description="Lipoprotein" evidence="1">
    <location>
        <begin position="21"/>
        <end position="278"/>
    </location>
</feature>
<dbReference type="EMBL" id="CP134890">
    <property type="protein sequence ID" value="WNM20591.1"/>
    <property type="molecule type" value="Genomic_DNA"/>
</dbReference>
<protein>
    <recommendedName>
        <fullName evidence="5">Lipoprotein</fullName>
    </recommendedName>
</protein>
<keyword evidence="1" id="KW-0732">Signal</keyword>
<evidence type="ECO:0000256" key="1">
    <source>
        <dbReference type="SAM" id="SignalP"/>
    </source>
</evidence>